<keyword evidence="2" id="KW-0732">Signal</keyword>
<dbReference type="GO" id="GO:0006457">
    <property type="term" value="P:protein folding"/>
    <property type="evidence" value="ECO:0007669"/>
    <property type="project" value="TreeGrafter"/>
</dbReference>
<organism evidence="4">
    <name type="scientific">Parabodo caudatus</name>
    <dbReference type="NCBI Taxonomy" id="351713"/>
    <lineage>
        <taxon>Eukaryota</taxon>
        <taxon>Discoba</taxon>
        <taxon>Euglenozoa</taxon>
        <taxon>Kinetoplastea</taxon>
        <taxon>Metakinetoplastina</taxon>
        <taxon>Parabodonida</taxon>
        <taxon>Parabodo</taxon>
    </lineage>
</organism>
<feature type="signal peptide" evidence="2">
    <location>
        <begin position="1"/>
        <end position="30"/>
    </location>
</feature>
<dbReference type="GO" id="GO:0051879">
    <property type="term" value="F:Hsp90 protein binding"/>
    <property type="evidence" value="ECO:0007669"/>
    <property type="project" value="InterPro"/>
</dbReference>
<name>A0A4Y1NV73_9EUGL</name>
<dbReference type="InterPro" id="IPR007052">
    <property type="entry name" value="CS_dom"/>
</dbReference>
<evidence type="ECO:0000256" key="2">
    <source>
        <dbReference type="SAM" id="SignalP"/>
    </source>
</evidence>
<dbReference type="GO" id="GO:0051087">
    <property type="term" value="F:protein-folding chaperone binding"/>
    <property type="evidence" value="ECO:0007669"/>
    <property type="project" value="TreeGrafter"/>
</dbReference>
<dbReference type="EMBL" id="MH492777">
    <property type="protein sequence ID" value="AXL08260.1"/>
    <property type="molecule type" value="Genomic_DNA"/>
</dbReference>
<dbReference type="AlphaFoldDB" id="A0A4Y1NV73"/>
<reference evidence="4" key="1">
    <citation type="submission" date="2018-06" db="EMBL/GenBank/DDBJ databases">
        <title>Genome-wide identification and phylogeny of proteins bearing alpha-crystallin domain-like in kinetoplastid protists unveil eight evolutionarily conserved protein families including four previously unrecognized and the small heat shock protein family.</title>
        <authorList>
            <person name="Costa-Martins A.G."/>
            <person name="Lima L."/>
            <person name="Alves J.M.P."/>
            <person name="Serrano M.G."/>
            <person name="Buck G.A."/>
            <person name="Camargo E.P."/>
            <person name="Teixeira M.M.G."/>
        </authorList>
    </citation>
    <scope>NUCLEOTIDE SEQUENCE</scope>
    <source>
        <strain evidence="4">PCA_hybrid_c6422_10</strain>
    </source>
</reference>
<dbReference type="GO" id="GO:0005829">
    <property type="term" value="C:cytosol"/>
    <property type="evidence" value="ECO:0007669"/>
    <property type="project" value="TreeGrafter"/>
</dbReference>
<dbReference type="InterPro" id="IPR045250">
    <property type="entry name" value="p23-like"/>
</dbReference>
<dbReference type="GO" id="GO:0051131">
    <property type="term" value="P:chaperone-mediated protein complex assembly"/>
    <property type="evidence" value="ECO:0007669"/>
    <property type="project" value="TreeGrafter"/>
</dbReference>
<feature type="domain" description="CS" evidence="3">
    <location>
        <begin position="7"/>
        <end position="122"/>
    </location>
</feature>
<dbReference type="PANTHER" id="PTHR22932">
    <property type="entry name" value="TELOMERASE-BINDING PROTEIN P23 HSP90 CO-CHAPERONE"/>
    <property type="match status" value="1"/>
</dbReference>
<dbReference type="GO" id="GO:0005634">
    <property type="term" value="C:nucleus"/>
    <property type="evidence" value="ECO:0007669"/>
    <property type="project" value="TreeGrafter"/>
</dbReference>
<dbReference type="InterPro" id="IPR008978">
    <property type="entry name" value="HSP20-like_chaperone"/>
</dbReference>
<evidence type="ECO:0000256" key="1">
    <source>
        <dbReference type="ARBA" id="ARBA00025733"/>
    </source>
</evidence>
<feature type="chain" id="PRO_5021278938" evidence="2">
    <location>
        <begin position="31"/>
        <end position="190"/>
    </location>
</feature>
<dbReference type="PROSITE" id="PS51203">
    <property type="entry name" value="CS"/>
    <property type="match status" value="1"/>
</dbReference>
<dbReference type="SUPFAM" id="SSF49764">
    <property type="entry name" value="HSP20-like chaperones"/>
    <property type="match status" value="1"/>
</dbReference>
<evidence type="ECO:0000259" key="3">
    <source>
        <dbReference type="PROSITE" id="PS51203"/>
    </source>
</evidence>
<dbReference type="PANTHER" id="PTHR22932:SF1">
    <property type="entry name" value="CO-CHAPERONE PROTEIN DAF-41"/>
    <property type="match status" value="1"/>
</dbReference>
<dbReference type="Gene3D" id="2.60.40.790">
    <property type="match status" value="1"/>
</dbReference>
<accession>A0A4Y1NV73</accession>
<comment type="similarity">
    <text evidence="1">Belongs to the p23/wos2 family.</text>
</comment>
<protein>
    <submittedName>
        <fullName evidence="4">p23-like protein</fullName>
    </submittedName>
</protein>
<evidence type="ECO:0000313" key="4">
    <source>
        <dbReference type="EMBL" id="AXL08260.1"/>
    </source>
</evidence>
<gene>
    <name evidence="4" type="primary">p23</name>
</gene>
<proteinExistence type="inferred from homology"/>
<feature type="non-terminal residue" evidence="4">
    <location>
        <position position="190"/>
    </location>
</feature>
<sequence length="190" mass="20587">MAEAPRPLSIKLTWAQRMRTLLLTCAVVDATDVEAVVSDFATNSERPSTVVIRMRGPSPDGAMAPAGGGPLMAQYEETLTFYDAIDPSKVFVHAAGRNVYIRLTKHKGDGGGSGGFFWPRLLKDGADQKRRRNITVDWGLWKDEDDIAEEAEEEEFASIGAFRAFTMSNGVNVNGGGDPNIVAKMLNPGV</sequence>